<accession>A0ABR2U7U5</accession>
<gene>
    <name evidence="2" type="ORF">V6N11_051578</name>
</gene>
<keyword evidence="3" id="KW-1185">Reference proteome</keyword>
<dbReference type="Proteomes" id="UP001396334">
    <property type="component" value="Unassembled WGS sequence"/>
</dbReference>
<reference evidence="2 3" key="1">
    <citation type="journal article" date="2024" name="G3 (Bethesda)">
        <title>Genome assembly of Hibiscus sabdariffa L. provides insights into metabolisms of medicinal natural products.</title>
        <authorList>
            <person name="Kim T."/>
        </authorList>
    </citation>
    <scope>NUCLEOTIDE SEQUENCE [LARGE SCALE GENOMIC DNA]</scope>
    <source>
        <strain evidence="2">TK-2024</strain>
        <tissue evidence="2">Old leaves</tissue>
    </source>
</reference>
<name>A0ABR2U7U5_9ROSI</name>
<proteinExistence type="predicted"/>
<evidence type="ECO:0000313" key="3">
    <source>
        <dbReference type="Proteomes" id="UP001396334"/>
    </source>
</evidence>
<feature type="region of interest" description="Disordered" evidence="1">
    <location>
        <begin position="1"/>
        <end position="35"/>
    </location>
</feature>
<dbReference type="EMBL" id="JBBPBN010000001">
    <property type="protein sequence ID" value="KAK9045669.1"/>
    <property type="molecule type" value="Genomic_DNA"/>
</dbReference>
<evidence type="ECO:0000313" key="2">
    <source>
        <dbReference type="EMBL" id="KAK9045669.1"/>
    </source>
</evidence>
<organism evidence="2 3">
    <name type="scientific">Hibiscus sabdariffa</name>
    <name type="common">roselle</name>
    <dbReference type="NCBI Taxonomy" id="183260"/>
    <lineage>
        <taxon>Eukaryota</taxon>
        <taxon>Viridiplantae</taxon>
        <taxon>Streptophyta</taxon>
        <taxon>Embryophyta</taxon>
        <taxon>Tracheophyta</taxon>
        <taxon>Spermatophyta</taxon>
        <taxon>Magnoliopsida</taxon>
        <taxon>eudicotyledons</taxon>
        <taxon>Gunneridae</taxon>
        <taxon>Pentapetalae</taxon>
        <taxon>rosids</taxon>
        <taxon>malvids</taxon>
        <taxon>Malvales</taxon>
        <taxon>Malvaceae</taxon>
        <taxon>Malvoideae</taxon>
        <taxon>Hibiscus</taxon>
    </lineage>
</organism>
<protein>
    <submittedName>
        <fullName evidence="2">Uncharacterized protein</fullName>
    </submittedName>
</protein>
<sequence length="76" mass="8614">MVPLHVDSVRSGDQRCLKRRQRLNPRRTDPPDDRLSDLTQQLIEQDQIRLDLHLSLGVGPNLGHSTQLPKPTLLSA</sequence>
<evidence type="ECO:0000256" key="1">
    <source>
        <dbReference type="SAM" id="MobiDB-lite"/>
    </source>
</evidence>
<feature type="compositionally biased region" description="Basic and acidic residues" evidence="1">
    <location>
        <begin position="7"/>
        <end position="16"/>
    </location>
</feature>
<feature type="compositionally biased region" description="Basic and acidic residues" evidence="1">
    <location>
        <begin position="26"/>
        <end position="35"/>
    </location>
</feature>
<comment type="caution">
    <text evidence="2">The sequence shown here is derived from an EMBL/GenBank/DDBJ whole genome shotgun (WGS) entry which is preliminary data.</text>
</comment>